<dbReference type="SMART" id="SM00869">
    <property type="entry name" value="Autotransporter"/>
    <property type="match status" value="1"/>
</dbReference>
<evidence type="ECO:0000259" key="1">
    <source>
        <dbReference type="PROSITE" id="PS51208"/>
    </source>
</evidence>
<accession>A0A5C1EBC9</accession>
<dbReference type="Pfam" id="PF03797">
    <property type="entry name" value="Autotransporter"/>
    <property type="match status" value="1"/>
</dbReference>
<protein>
    <recommendedName>
        <fullName evidence="1">Autotransporter domain-containing protein</fullName>
    </recommendedName>
</protein>
<keyword evidence="3" id="KW-1185">Reference proteome</keyword>
<name>A0A5C1EBC9_9RHOO</name>
<dbReference type="InterPro" id="IPR024973">
    <property type="entry name" value="ESPR"/>
</dbReference>
<organism evidence="2 3">
    <name type="scientific">Oryzomicrobium terrae</name>
    <dbReference type="NCBI Taxonomy" id="1735038"/>
    <lineage>
        <taxon>Bacteria</taxon>
        <taxon>Pseudomonadati</taxon>
        <taxon>Pseudomonadota</taxon>
        <taxon>Betaproteobacteria</taxon>
        <taxon>Rhodocyclales</taxon>
        <taxon>Rhodocyclaceae</taxon>
        <taxon>Oryzomicrobium</taxon>
    </lineage>
</organism>
<dbReference type="SUPFAM" id="SSF103515">
    <property type="entry name" value="Autotransporter"/>
    <property type="match status" value="1"/>
</dbReference>
<dbReference type="Proteomes" id="UP000323671">
    <property type="component" value="Chromosome"/>
</dbReference>
<dbReference type="EMBL" id="CP022579">
    <property type="protein sequence ID" value="QEL65497.1"/>
    <property type="molecule type" value="Genomic_DNA"/>
</dbReference>
<dbReference type="InterPro" id="IPR011050">
    <property type="entry name" value="Pectin_lyase_fold/virulence"/>
</dbReference>
<evidence type="ECO:0000313" key="2">
    <source>
        <dbReference type="EMBL" id="QEL65497.1"/>
    </source>
</evidence>
<evidence type="ECO:0000313" key="3">
    <source>
        <dbReference type="Proteomes" id="UP000323671"/>
    </source>
</evidence>
<reference evidence="2 3" key="1">
    <citation type="submission" date="2017-07" db="EMBL/GenBank/DDBJ databases">
        <title>Complete genome sequence of Oryzomicrobium terrae TPP412.</title>
        <authorList>
            <person name="Chiu L.-W."/>
            <person name="Lo K.-J."/>
            <person name="Tsai Y.-M."/>
            <person name="Lin S.-S."/>
            <person name="Kuo C.-H."/>
            <person name="Liu C.-T."/>
        </authorList>
    </citation>
    <scope>NUCLEOTIDE SEQUENCE [LARGE SCALE GENOMIC DNA]</scope>
    <source>
        <strain evidence="2 3">TPP412</strain>
    </source>
</reference>
<dbReference type="InterPro" id="IPR005546">
    <property type="entry name" value="Autotransporte_beta"/>
</dbReference>
<feature type="domain" description="Autotransporter" evidence="1">
    <location>
        <begin position="983"/>
        <end position="1261"/>
    </location>
</feature>
<dbReference type="InterPro" id="IPR030895">
    <property type="entry name" value="T5SS_PEPC_rpt"/>
</dbReference>
<dbReference type="PROSITE" id="PS51208">
    <property type="entry name" value="AUTOTRANSPORTER"/>
    <property type="match status" value="1"/>
</dbReference>
<dbReference type="AlphaFoldDB" id="A0A5C1EBC9"/>
<dbReference type="InterPro" id="IPR036709">
    <property type="entry name" value="Autotransporte_beta_dom_sf"/>
</dbReference>
<sequence>MNKIYRLVRNHKLGRLQPVPETATCREGLTSGNTTVAAGKSPLLLSPLPLTALALVSWLPAAHADSVLWNGTTTTWGTNGNWVWNGHAPTGSDTAVINTDSTLSPLIASGTSGNVGTLVVGGGAAGRLQIQGTLNSTTGLIGNDNNTTSTTGTVTVSGATGNWSNSGDLYIGNYSTGSLNVSSGARTSASELYVGGASTANGTVDLQNSDSTLTVSSRAFIGHAGTGTLNLATGTSMSSTYAVLGEQAGSRGTANVQGGWNVGSGQMLVGNDGQGILSITNGGTVSNGVGSIGAGANGLTSTALVSGVGSMWSNSDRLFVGIRGQGQLDITQGGQVSSADGVLARYAGAFGTATVDGSGSRWTMAGDLRVGGDTTDPATPGGTGTLTIRNGGAVSSNAGYLGDAANATGTVTINNASWVLTGRLGIGNYGTGSLTIENGGTVTSSGGLIGWNASSSSNQVTVTGGTSRWTMTGHLFVGNEGQGNLSIQNGGQVSSVDGYVGSESNPLQSSVSLSGSGSWWTTTGDLFVAHNNGAKGLLTIAGGASVVTGLQAILGDLAGSNGTANLSGTGTTWSVGNEVNVGRFGAAILTITDGATLTSNKGYLGNEAGSSGAVTISGSNSLWNSTGKLYVGNSGSGTLTLVNGGRVQATALVIANTASASGTLNIGAAEGQAAAAPGTISAGSITLGAGNGTLVFNHTASSYLLAPTLAGNGTIKVLAGTTTFQGNNSFTGTAGIASGATLNLSTGATFGGTLNVAQGGTLNAVSNTVGTINNNGTLGLQSFNTVYPTITITGNFAQGSTGTLLIGAKSAAAGDYTRLNVAGQASLGGTLSVDVANGSPLAPGQRLVRVIDAGGGIQTRFASITDNSALFDFSPVYSATTLDLLLVAAGSSGVSTAVQSTGNTPGTGAAAVLDQVIATDPSSPLATLFVPLTNKAQISSAVSQTLPLLTGGSTLAAQGFLGGINQMIHSRMASQRGLASGDGFLGDQRLWMKPFASLANQADSNGAAGFRTRIGGVAFGSDAQLSDRARTGLAFAYAGANVDGNSSAAPNNAQVQLYQLIGYGSYQLDSGADLGWQVDVGNNHNQGRRHILFAGTTAQSSFDTLSAHAGLRLSNTWPLAANTSVTPSFGLDYTWLRDAGYTETGAGALNLKVNSRSAEQLLLSSDIRVGHRLDNGLTLAGNVGVAYDTTARQSAITAAYAGAPGAAFITRGINPDPWVVRGGLGVAKSTASGLEIQGRIDAEHRQGFNNRTASVNFRWAF</sequence>
<dbReference type="NCBIfam" id="TIGR04393">
    <property type="entry name" value="rpt_T5SS_PEPC"/>
    <property type="match status" value="9"/>
</dbReference>
<dbReference type="Gene3D" id="2.40.128.130">
    <property type="entry name" value="Autotransporter beta-domain"/>
    <property type="match status" value="1"/>
</dbReference>
<dbReference type="SUPFAM" id="SSF51126">
    <property type="entry name" value="Pectin lyase-like"/>
    <property type="match status" value="1"/>
</dbReference>
<proteinExistence type="predicted"/>
<dbReference type="Pfam" id="PF13018">
    <property type="entry name" value="ESPR"/>
    <property type="match status" value="1"/>
</dbReference>
<gene>
    <name evidence="2" type="ORF">OTERR_20210</name>
</gene>
<dbReference type="KEGG" id="otr:OTERR_20210"/>